<reference evidence="1 2" key="1">
    <citation type="submission" date="2020-07" db="EMBL/GenBank/DDBJ databases">
        <title>Sequencing the genomes of 1000 actinobacteria strains.</title>
        <authorList>
            <person name="Klenk H.-P."/>
        </authorList>
    </citation>
    <scope>NUCLEOTIDE SEQUENCE [LARGE SCALE GENOMIC DNA]</scope>
    <source>
        <strain evidence="1 2">DSM 42178</strain>
    </source>
</reference>
<evidence type="ECO:0008006" key="3">
    <source>
        <dbReference type="Google" id="ProtNLM"/>
    </source>
</evidence>
<gene>
    <name evidence="1" type="ORF">FHU37_001496</name>
</gene>
<protein>
    <recommendedName>
        <fullName evidence="3">MmcQ/YjbR family DNA-binding protein</fullName>
    </recommendedName>
</protein>
<comment type="caution">
    <text evidence="1">The sequence shown here is derived from an EMBL/GenBank/DDBJ whole genome shotgun (WGS) entry which is preliminary data.</text>
</comment>
<dbReference type="Pfam" id="PF04237">
    <property type="entry name" value="YjbR"/>
    <property type="match status" value="1"/>
</dbReference>
<proteinExistence type="predicted"/>
<dbReference type="Proteomes" id="UP000567795">
    <property type="component" value="Unassembled WGS sequence"/>
</dbReference>
<accession>A0A852ZQ77</accession>
<evidence type="ECO:0000313" key="2">
    <source>
        <dbReference type="Proteomes" id="UP000567795"/>
    </source>
</evidence>
<dbReference type="Gene3D" id="3.90.1150.30">
    <property type="match status" value="1"/>
</dbReference>
<dbReference type="RefSeq" id="WP_179813429.1">
    <property type="nucleotide sequence ID" value="NZ_JACBZD010000001.1"/>
</dbReference>
<name>A0A852ZQ77_9ACTN</name>
<evidence type="ECO:0000313" key="1">
    <source>
        <dbReference type="EMBL" id="NYI04553.1"/>
    </source>
</evidence>
<organism evidence="1 2">
    <name type="scientific">Allostreptomyces psammosilenae</name>
    <dbReference type="NCBI Taxonomy" id="1892865"/>
    <lineage>
        <taxon>Bacteria</taxon>
        <taxon>Bacillati</taxon>
        <taxon>Actinomycetota</taxon>
        <taxon>Actinomycetes</taxon>
        <taxon>Kitasatosporales</taxon>
        <taxon>Streptomycetaceae</taxon>
        <taxon>Allostreptomyces</taxon>
    </lineage>
</organism>
<keyword evidence="2" id="KW-1185">Reference proteome</keyword>
<dbReference type="EMBL" id="JACBZD010000001">
    <property type="protein sequence ID" value="NYI04553.1"/>
    <property type="molecule type" value="Genomic_DNA"/>
</dbReference>
<dbReference type="AlphaFoldDB" id="A0A852ZQ77"/>
<dbReference type="SUPFAM" id="SSF142906">
    <property type="entry name" value="YjbR-like"/>
    <property type="match status" value="1"/>
</dbReference>
<dbReference type="InterPro" id="IPR058532">
    <property type="entry name" value="YjbR/MT2646/Rv2570-like"/>
</dbReference>
<sequence length="119" mass="13293">MIDAEDVRRIALSLPETEEKIAWDMPTFRVRGGRMFLTLARDDASMAVRCPVEDHAELMASEPEKFSREDVTLAWLRVRLAALDDLDELRAIIVDAWRQGAPSALLDAVPAAGPERPAH</sequence>
<dbReference type="InterPro" id="IPR038056">
    <property type="entry name" value="YjbR-like_sf"/>
</dbReference>